<dbReference type="KEGG" id="phl:KKY_2966"/>
<accession>G4RF28</accession>
<dbReference type="STRING" id="1082931.KKY_2966"/>
<keyword evidence="3" id="KW-1185">Reference proteome</keyword>
<dbReference type="AlphaFoldDB" id="G4RF28"/>
<sequence>MARAGADIRRLQEQGRMVTGSGGTANPGKSVQGRKLRPGLSPAAPQGQAFS</sequence>
<dbReference type="EMBL" id="CP003075">
    <property type="protein sequence ID" value="AEQ52961.1"/>
    <property type="molecule type" value="Genomic_DNA"/>
</dbReference>
<dbReference type="Proteomes" id="UP000008850">
    <property type="component" value="Chromosome"/>
</dbReference>
<evidence type="ECO:0000256" key="1">
    <source>
        <dbReference type="SAM" id="MobiDB-lite"/>
    </source>
</evidence>
<reference evidence="2 3" key="1">
    <citation type="journal article" date="2012" name="J. Bacteriol.">
        <title>Complete genome sequence of Pelagibacterium halotolerans B2T.</title>
        <authorList>
            <person name="Huo Y.Y."/>
            <person name="Cheng H."/>
            <person name="Han X.F."/>
            <person name="Jiang X.W."/>
            <person name="Sun C."/>
            <person name="Zhang X.Q."/>
            <person name="Zhu X.F."/>
            <person name="Liu Y.F."/>
            <person name="Li P.F."/>
            <person name="Ni P.X."/>
            <person name="Wu M."/>
        </authorList>
    </citation>
    <scope>NUCLEOTIDE SEQUENCE [LARGE SCALE GENOMIC DNA]</scope>
    <source>
        <strain evidence="3">DSM 22347 / JCM 15775 / CGMCC 1.7692 / B2</strain>
    </source>
</reference>
<evidence type="ECO:0000313" key="3">
    <source>
        <dbReference type="Proteomes" id="UP000008850"/>
    </source>
</evidence>
<organism evidence="2 3">
    <name type="scientific">Pelagibacterium halotolerans (strain DSM 22347 / JCM 15775 / CGMCC 1.7692 / B2)</name>
    <dbReference type="NCBI Taxonomy" id="1082931"/>
    <lineage>
        <taxon>Bacteria</taxon>
        <taxon>Pseudomonadati</taxon>
        <taxon>Pseudomonadota</taxon>
        <taxon>Alphaproteobacteria</taxon>
        <taxon>Hyphomicrobiales</taxon>
        <taxon>Devosiaceae</taxon>
        <taxon>Pelagibacterium</taxon>
    </lineage>
</organism>
<gene>
    <name evidence="2" type="ordered locus">KKY_2966</name>
</gene>
<dbReference type="HOGENOM" id="CLU_3101934_0_0_5"/>
<protein>
    <submittedName>
        <fullName evidence="2">Uncharacterized protein</fullName>
    </submittedName>
</protein>
<proteinExistence type="predicted"/>
<feature type="compositionally biased region" description="Basic and acidic residues" evidence="1">
    <location>
        <begin position="1"/>
        <end position="13"/>
    </location>
</feature>
<evidence type="ECO:0000313" key="2">
    <source>
        <dbReference type="EMBL" id="AEQ52961.1"/>
    </source>
</evidence>
<name>G4RF28_PELHB</name>
<feature type="region of interest" description="Disordered" evidence="1">
    <location>
        <begin position="1"/>
        <end position="51"/>
    </location>
</feature>